<comment type="caution">
    <text evidence="4">The sequence shown here is derived from an EMBL/GenBank/DDBJ whole genome shotgun (WGS) entry which is preliminary data.</text>
</comment>
<feature type="region of interest" description="Disordered" evidence="1">
    <location>
        <begin position="24"/>
        <end position="52"/>
    </location>
</feature>
<reference evidence="4 5" key="1">
    <citation type="journal article" date="2015" name="Stand. Genomic Sci.">
        <title>Genomic Encyclopedia of Bacterial and Archaeal Type Strains, Phase III: the genomes of soil and plant-associated and newly described type strains.</title>
        <authorList>
            <person name="Whitman W.B."/>
            <person name="Woyke T."/>
            <person name="Klenk H.P."/>
            <person name="Zhou Y."/>
            <person name="Lilburn T.G."/>
            <person name="Beck B.J."/>
            <person name="De Vos P."/>
            <person name="Vandamme P."/>
            <person name="Eisen J.A."/>
            <person name="Garrity G."/>
            <person name="Hugenholtz P."/>
            <person name="Kyrpides N.C."/>
        </authorList>
    </citation>
    <scope>NUCLEOTIDE SEQUENCE [LARGE SCALE GENOMIC DNA]</scope>
    <source>
        <strain evidence="4 5">VKM Ac-2572</strain>
    </source>
</reference>
<organism evidence="4 5">
    <name type="scientific">Kribbella steppae</name>
    <dbReference type="NCBI Taxonomy" id="2512223"/>
    <lineage>
        <taxon>Bacteria</taxon>
        <taxon>Bacillati</taxon>
        <taxon>Actinomycetota</taxon>
        <taxon>Actinomycetes</taxon>
        <taxon>Propionibacteriales</taxon>
        <taxon>Kribbellaceae</taxon>
        <taxon>Kribbella</taxon>
    </lineage>
</organism>
<feature type="transmembrane region" description="Helical" evidence="2">
    <location>
        <begin position="71"/>
        <end position="92"/>
    </location>
</feature>
<dbReference type="OrthoDB" id="3831498at2"/>
<evidence type="ECO:0000256" key="2">
    <source>
        <dbReference type="SAM" id="Phobius"/>
    </source>
</evidence>
<dbReference type="Proteomes" id="UP000294508">
    <property type="component" value="Unassembled WGS sequence"/>
</dbReference>
<keyword evidence="2" id="KW-0812">Transmembrane</keyword>
<evidence type="ECO:0000313" key="5">
    <source>
        <dbReference type="Proteomes" id="UP000294508"/>
    </source>
</evidence>
<evidence type="ECO:0000256" key="3">
    <source>
        <dbReference type="SAM" id="SignalP"/>
    </source>
</evidence>
<proteinExistence type="predicted"/>
<dbReference type="RefSeq" id="WP_132207276.1">
    <property type="nucleotide sequence ID" value="NZ_SLWN01000001.1"/>
</dbReference>
<protein>
    <recommendedName>
        <fullName evidence="6">Cobalt/nickel transport protein</fullName>
    </recommendedName>
</protein>
<keyword evidence="2" id="KW-1133">Transmembrane helix</keyword>
<name>A0A4V2S178_9ACTN</name>
<keyword evidence="3" id="KW-0732">Signal</keyword>
<keyword evidence="5" id="KW-1185">Reference proteome</keyword>
<accession>A0A4V2S178</accession>
<evidence type="ECO:0008006" key="6">
    <source>
        <dbReference type="Google" id="ProtNLM"/>
    </source>
</evidence>
<sequence>MNHRITAIAVIPFAFAFATAAPATASPWDPTPTPQQVEPWPDEGSGYPGYADQQVPAETVNQVTALHATSVALGAIGGITLAGAALGITLAVQRRRDHLPSTQGI</sequence>
<feature type="signal peptide" evidence="3">
    <location>
        <begin position="1"/>
        <end position="25"/>
    </location>
</feature>
<feature type="chain" id="PRO_5020414673" description="Cobalt/nickel transport protein" evidence="3">
    <location>
        <begin position="26"/>
        <end position="105"/>
    </location>
</feature>
<dbReference type="AlphaFoldDB" id="A0A4V2S178"/>
<evidence type="ECO:0000313" key="4">
    <source>
        <dbReference type="EMBL" id="TCO35610.1"/>
    </source>
</evidence>
<keyword evidence="2" id="KW-0472">Membrane</keyword>
<dbReference type="EMBL" id="SLWN01000001">
    <property type="protein sequence ID" value="TCO35610.1"/>
    <property type="molecule type" value="Genomic_DNA"/>
</dbReference>
<gene>
    <name evidence="4" type="ORF">EV652_101494</name>
</gene>
<evidence type="ECO:0000256" key="1">
    <source>
        <dbReference type="SAM" id="MobiDB-lite"/>
    </source>
</evidence>